<evidence type="ECO:0000313" key="3">
    <source>
        <dbReference type="EMBL" id="CEM15525.1"/>
    </source>
</evidence>
<dbReference type="VEuPathDB" id="CryptoDB:Cvel_17841"/>
<dbReference type="AlphaFoldDB" id="A0A0G4FND2"/>
<feature type="compositionally biased region" description="Polar residues" evidence="2">
    <location>
        <begin position="351"/>
        <end position="360"/>
    </location>
</feature>
<dbReference type="InterPro" id="IPR036457">
    <property type="entry name" value="PPM-type-like_dom_sf"/>
</dbReference>
<keyword evidence="1" id="KW-0460">Magnesium</keyword>
<proteinExistence type="inferred from homology"/>
<dbReference type="Gene3D" id="3.60.40.10">
    <property type="entry name" value="PPM-type phosphatase domain"/>
    <property type="match status" value="2"/>
</dbReference>
<comment type="cofactor">
    <cofactor evidence="1">
        <name>Mg(2+)</name>
        <dbReference type="ChEBI" id="CHEBI:18420"/>
    </cofactor>
</comment>
<dbReference type="GO" id="GO:0046872">
    <property type="term" value="F:metal ion binding"/>
    <property type="evidence" value="ECO:0007669"/>
    <property type="project" value="UniProtKB-UniRule"/>
</dbReference>
<feature type="compositionally biased region" description="Basic and acidic residues" evidence="2">
    <location>
        <begin position="548"/>
        <end position="561"/>
    </location>
</feature>
<keyword evidence="1" id="KW-0904">Protein phosphatase</keyword>
<reference evidence="3" key="1">
    <citation type="submission" date="2014-11" db="EMBL/GenBank/DDBJ databases">
        <authorList>
            <person name="Otto D Thomas"/>
            <person name="Naeem Raeece"/>
        </authorList>
    </citation>
    <scope>NUCLEOTIDE SEQUENCE</scope>
</reference>
<protein>
    <recommendedName>
        <fullName evidence="1">Protein phosphatase</fullName>
        <ecNumber evidence="1">3.1.3.16</ecNumber>
    </recommendedName>
</protein>
<feature type="region of interest" description="Disordered" evidence="2">
    <location>
        <begin position="351"/>
        <end position="421"/>
    </location>
</feature>
<keyword evidence="1" id="KW-0479">Metal-binding</keyword>
<comment type="similarity">
    <text evidence="1">Belongs to the PP2C family.</text>
</comment>
<name>A0A0G4FND2_9ALVE</name>
<feature type="compositionally biased region" description="Acidic residues" evidence="2">
    <location>
        <begin position="508"/>
        <end position="521"/>
    </location>
</feature>
<dbReference type="PANTHER" id="PTHR12320">
    <property type="entry name" value="PROTEIN PHOSPHATASE 2C"/>
    <property type="match status" value="1"/>
</dbReference>
<evidence type="ECO:0000256" key="2">
    <source>
        <dbReference type="SAM" id="MobiDB-lite"/>
    </source>
</evidence>
<keyword evidence="1" id="KW-0464">Manganese</keyword>
<dbReference type="GO" id="GO:0004722">
    <property type="term" value="F:protein serine/threonine phosphatase activity"/>
    <property type="evidence" value="ECO:0007669"/>
    <property type="project" value="UniProtKB-EC"/>
</dbReference>
<feature type="region of interest" description="Disordered" evidence="2">
    <location>
        <begin position="467"/>
        <end position="638"/>
    </location>
</feature>
<evidence type="ECO:0000256" key="1">
    <source>
        <dbReference type="RuleBase" id="RU366020"/>
    </source>
</evidence>
<comment type="catalytic activity">
    <reaction evidence="1">
        <text>O-phospho-L-threonyl-[protein] + H2O = L-threonyl-[protein] + phosphate</text>
        <dbReference type="Rhea" id="RHEA:47004"/>
        <dbReference type="Rhea" id="RHEA-COMP:11060"/>
        <dbReference type="Rhea" id="RHEA-COMP:11605"/>
        <dbReference type="ChEBI" id="CHEBI:15377"/>
        <dbReference type="ChEBI" id="CHEBI:30013"/>
        <dbReference type="ChEBI" id="CHEBI:43474"/>
        <dbReference type="ChEBI" id="CHEBI:61977"/>
        <dbReference type="EC" id="3.1.3.16"/>
    </reaction>
</comment>
<organism evidence="3">
    <name type="scientific">Chromera velia CCMP2878</name>
    <dbReference type="NCBI Taxonomy" id="1169474"/>
    <lineage>
        <taxon>Eukaryota</taxon>
        <taxon>Sar</taxon>
        <taxon>Alveolata</taxon>
        <taxon>Colpodellida</taxon>
        <taxon>Chromeraceae</taxon>
        <taxon>Chromera</taxon>
    </lineage>
</organism>
<keyword evidence="1" id="KW-0378">Hydrolase</keyword>
<dbReference type="PANTHER" id="PTHR12320:SF1">
    <property type="entry name" value="PROTEIN PHOSPHATASE PTC7 HOMOLOG"/>
    <property type="match status" value="1"/>
</dbReference>
<accession>A0A0G4FND2</accession>
<feature type="compositionally biased region" description="Basic and acidic residues" evidence="2">
    <location>
        <begin position="467"/>
        <end position="476"/>
    </location>
</feature>
<sequence length="638" mass="70545">MTRPARTVFRAGGITATHPHKKQDLMRLNVPTHLLTNCNDDACLMAEEEGIIIICDGIGALRANGIDGFQLPVEVVREAVARRIRNLKPWRKEELPTAIYQMLAEREQLGATTVMLAYIADANHLQTFNMGDSGWILLRGDSSSMHIAARSRETSTVALQPGDVLIGYTDGMSDNVSDEEVIQIAREWRKEAEETPEGDADPNKLAHALTKRAFKRGCKYAWDAANQSLYDPNFLDLGFPPRRPDWTVPFVEEFARRNPTQDGRLQPTGGKPDDVTISVCILSPAPPKPRNEYRRSSGVWTIEAKDGRLLPYIPTDTERYGLKGNATNEALIQDGYGVGVPRLFLTSNPELQLSSPQQSPREVHPRQSQQAPAPPPQQAPARQPQQAPAPQPQQAPAPQPQQPVQRRRSTGGVSDHKCERQQPRKALTFPLTLLEGPLEECLDTVIEGVCNDPEGFDNLFSFLHHESDKESEKESSGDEIESSSSQEKDTLRHSRSLGSSQVPKPQADEELPIPEAEDTLEENAQGEITPPTPTGPAPDQAKGGNLEDTPRTRMNPLDRARTWLKRRRSQQRSLSSVGEADDTNNPGPRNNINGFFQSQWQRVRRRFSGSSEKAGGEVTPEAAEGGGKRGRGGVARVR</sequence>
<gene>
    <name evidence="3" type="ORF">Cvel_17841</name>
</gene>
<feature type="compositionally biased region" description="Pro residues" evidence="2">
    <location>
        <begin position="387"/>
        <end position="401"/>
    </location>
</feature>
<comment type="catalytic activity">
    <reaction evidence="1">
        <text>O-phospho-L-seryl-[protein] + H2O = L-seryl-[protein] + phosphate</text>
        <dbReference type="Rhea" id="RHEA:20629"/>
        <dbReference type="Rhea" id="RHEA-COMP:9863"/>
        <dbReference type="Rhea" id="RHEA-COMP:11604"/>
        <dbReference type="ChEBI" id="CHEBI:15377"/>
        <dbReference type="ChEBI" id="CHEBI:29999"/>
        <dbReference type="ChEBI" id="CHEBI:43474"/>
        <dbReference type="ChEBI" id="CHEBI:83421"/>
        <dbReference type="EC" id="3.1.3.16"/>
    </reaction>
</comment>
<dbReference type="EC" id="3.1.3.16" evidence="1"/>
<dbReference type="EMBL" id="CDMZ01000492">
    <property type="protein sequence ID" value="CEM15525.1"/>
    <property type="molecule type" value="Genomic_DNA"/>
</dbReference>
<dbReference type="PhylomeDB" id="A0A0G4FND2"/>
<dbReference type="SUPFAM" id="SSF81606">
    <property type="entry name" value="PP2C-like"/>
    <property type="match status" value="1"/>
</dbReference>
<dbReference type="InterPro" id="IPR039123">
    <property type="entry name" value="PPTC7"/>
</dbReference>
<comment type="cofactor">
    <cofactor evidence="1">
        <name>Mn(2+)</name>
        <dbReference type="ChEBI" id="CHEBI:29035"/>
    </cofactor>
</comment>
<feature type="compositionally biased region" description="Polar residues" evidence="2">
    <location>
        <begin position="583"/>
        <end position="601"/>
    </location>
</feature>